<proteinExistence type="predicted"/>
<keyword evidence="1" id="KW-0812">Transmembrane</keyword>
<dbReference type="EMBL" id="BAAADN010000002">
    <property type="protein sequence ID" value="GAA0450910.1"/>
    <property type="molecule type" value="Genomic_DNA"/>
</dbReference>
<organism evidence="2 5">
    <name type="scientific">Halococcus dombrowskii</name>
    <dbReference type="NCBI Taxonomy" id="179637"/>
    <lineage>
        <taxon>Archaea</taxon>
        <taxon>Methanobacteriati</taxon>
        <taxon>Methanobacteriota</taxon>
        <taxon>Stenosarchaea group</taxon>
        <taxon>Halobacteria</taxon>
        <taxon>Halobacteriales</taxon>
        <taxon>Halococcaceae</taxon>
        <taxon>Halococcus</taxon>
    </lineage>
</organism>
<evidence type="ECO:0000313" key="2">
    <source>
        <dbReference type="EMBL" id="GAA0450910.1"/>
    </source>
</evidence>
<dbReference type="GeneID" id="71762392"/>
<reference evidence="2" key="3">
    <citation type="submission" date="2023-12" db="EMBL/GenBank/DDBJ databases">
        <authorList>
            <person name="Sun Q."/>
            <person name="Inoue M."/>
        </authorList>
    </citation>
    <scope>NUCLEOTIDE SEQUENCE</scope>
    <source>
        <strain evidence="2">JCM 12289</strain>
    </source>
</reference>
<reference evidence="2" key="1">
    <citation type="journal article" date="2014" name="Int. J. Syst. Evol. Microbiol.">
        <title>Complete genome sequence of Corynebacterium casei LMG S-19264T (=DSM 44701T), isolated from a smear-ripened cheese.</title>
        <authorList>
            <consortium name="US DOE Joint Genome Institute (JGI-PGF)"/>
            <person name="Walter F."/>
            <person name="Albersmeier A."/>
            <person name="Kalinowski J."/>
            <person name="Ruckert C."/>
        </authorList>
    </citation>
    <scope>NUCLEOTIDE SEQUENCE</scope>
    <source>
        <strain evidence="2">JCM 12289</strain>
    </source>
</reference>
<keyword evidence="1" id="KW-0472">Membrane</keyword>
<sequence>MAEQSNTWVAFLVGGLAVVLVGAWLLDGLAWFIQYGFVAIGLLLIGYGYYRARLESFLD</sequence>
<keyword evidence="1" id="KW-1133">Transmembrane helix</keyword>
<evidence type="ECO:0000313" key="3">
    <source>
        <dbReference type="EMBL" id="UOO94500.1"/>
    </source>
</evidence>
<evidence type="ECO:0000313" key="4">
    <source>
        <dbReference type="Proteomes" id="UP000830542"/>
    </source>
</evidence>
<dbReference type="AlphaFoldDB" id="A0AAV3SD85"/>
<reference evidence="3" key="2">
    <citation type="submission" date="2022-04" db="EMBL/GenBank/DDBJ databases">
        <title>Sequencing and genomic assembly of Halococcus dombrowskii.</title>
        <authorList>
            <person name="Lim S.W."/>
            <person name="MacLea K.S."/>
        </authorList>
    </citation>
    <scope>NUCLEOTIDE SEQUENCE</scope>
    <source>
        <strain evidence="3">H4</strain>
    </source>
</reference>
<evidence type="ECO:0000313" key="5">
    <source>
        <dbReference type="Proteomes" id="UP001500962"/>
    </source>
</evidence>
<protein>
    <submittedName>
        <fullName evidence="2">Uncharacterized protein</fullName>
    </submittedName>
</protein>
<dbReference type="KEGG" id="hdo:MUK72_11050"/>
<dbReference type="Proteomes" id="UP001500962">
    <property type="component" value="Unassembled WGS sequence"/>
</dbReference>
<keyword evidence="4" id="KW-1185">Reference proteome</keyword>
<feature type="transmembrane region" description="Helical" evidence="1">
    <location>
        <begin position="32"/>
        <end position="50"/>
    </location>
</feature>
<evidence type="ECO:0000256" key="1">
    <source>
        <dbReference type="SAM" id="Phobius"/>
    </source>
</evidence>
<dbReference type="Proteomes" id="UP000830542">
    <property type="component" value="Chromosome"/>
</dbReference>
<dbReference type="RefSeq" id="WP_244700431.1">
    <property type="nucleotide sequence ID" value="NZ_BAAADN010000002.1"/>
</dbReference>
<accession>A0AAV3SD85</accession>
<feature type="transmembrane region" description="Helical" evidence="1">
    <location>
        <begin position="7"/>
        <end position="26"/>
    </location>
</feature>
<name>A0AAV3SD85_HALDO</name>
<dbReference type="EMBL" id="CP095005">
    <property type="protein sequence ID" value="UOO94500.1"/>
    <property type="molecule type" value="Genomic_DNA"/>
</dbReference>
<gene>
    <name evidence="2" type="ORF">GCM10008985_03220</name>
    <name evidence="3" type="ORF">MUK72_11050</name>
</gene>